<dbReference type="Proteomes" id="UP001153620">
    <property type="component" value="Chromosome 1"/>
</dbReference>
<organism evidence="11 12">
    <name type="scientific">Chironomus riparius</name>
    <dbReference type="NCBI Taxonomy" id="315576"/>
    <lineage>
        <taxon>Eukaryota</taxon>
        <taxon>Metazoa</taxon>
        <taxon>Ecdysozoa</taxon>
        <taxon>Arthropoda</taxon>
        <taxon>Hexapoda</taxon>
        <taxon>Insecta</taxon>
        <taxon>Pterygota</taxon>
        <taxon>Neoptera</taxon>
        <taxon>Endopterygota</taxon>
        <taxon>Diptera</taxon>
        <taxon>Nematocera</taxon>
        <taxon>Chironomoidea</taxon>
        <taxon>Chironomidae</taxon>
        <taxon>Chironominae</taxon>
        <taxon>Chironomus</taxon>
    </lineage>
</organism>
<dbReference type="InterPro" id="IPR001128">
    <property type="entry name" value="Cyt_P450"/>
</dbReference>
<dbReference type="AlphaFoldDB" id="A0A9N9RJD1"/>
<name>A0A9N9RJD1_9DIPT</name>
<evidence type="ECO:0008006" key="13">
    <source>
        <dbReference type="Google" id="ProtNLM"/>
    </source>
</evidence>
<dbReference type="SUPFAM" id="SSF48264">
    <property type="entry name" value="Cytochrome P450"/>
    <property type="match status" value="1"/>
</dbReference>
<proteinExistence type="inferred from homology"/>
<dbReference type="Pfam" id="PF00067">
    <property type="entry name" value="p450"/>
    <property type="match status" value="1"/>
</dbReference>
<evidence type="ECO:0000256" key="10">
    <source>
        <dbReference type="SAM" id="Phobius"/>
    </source>
</evidence>
<evidence type="ECO:0000313" key="11">
    <source>
        <dbReference type="EMBL" id="CAG9797348.1"/>
    </source>
</evidence>
<protein>
    <recommendedName>
        <fullName evidence="13">Cytochrome P450</fullName>
    </recommendedName>
</protein>
<dbReference type="InterPro" id="IPR017972">
    <property type="entry name" value="Cyt_P450_CS"/>
</dbReference>
<dbReference type="InterPro" id="IPR050196">
    <property type="entry name" value="Cytochrome_P450_Monoox"/>
</dbReference>
<gene>
    <name evidence="11" type="ORF">CHIRRI_LOCUS347</name>
</gene>
<keyword evidence="5 9" id="KW-0560">Oxidoreductase</keyword>
<comment type="similarity">
    <text evidence="2 9">Belongs to the cytochrome P450 family.</text>
</comment>
<evidence type="ECO:0000256" key="9">
    <source>
        <dbReference type="RuleBase" id="RU000461"/>
    </source>
</evidence>
<keyword evidence="10" id="KW-0472">Membrane</keyword>
<dbReference type="GO" id="GO:0004497">
    <property type="term" value="F:monooxygenase activity"/>
    <property type="evidence" value="ECO:0007669"/>
    <property type="project" value="UniProtKB-KW"/>
</dbReference>
<keyword evidence="3 8" id="KW-0349">Heme</keyword>
<accession>A0A9N9RJD1</accession>
<dbReference type="PANTHER" id="PTHR24291:SF201">
    <property type="entry name" value="CYTOCHROME P450, FAMILY 4, SUBFAMILY B, POLYPEPTIDE 7"/>
    <property type="match status" value="1"/>
</dbReference>
<dbReference type="GO" id="GO:0016705">
    <property type="term" value="F:oxidoreductase activity, acting on paired donors, with incorporation or reduction of molecular oxygen"/>
    <property type="evidence" value="ECO:0007669"/>
    <property type="project" value="InterPro"/>
</dbReference>
<keyword evidence="10" id="KW-0812">Transmembrane</keyword>
<feature type="transmembrane region" description="Helical" evidence="10">
    <location>
        <begin position="6"/>
        <end position="27"/>
    </location>
</feature>
<keyword evidence="7 9" id="KW-0503">Monooxygenase</keyword>
<evidence type="ECO:0000313" key="12">
    <source>
        <dbReference type="Proteomes" id="UP001153620"/>
    </source>
</evidence>
<dbReference type="OrthoDB" id="1470350at2759"/>
<reference evidence="11" key="1">
    <citation type="submission" date="2022-01" db="EMBL/GenBank/DDBJ databases">
        <authorList>
            <person name="King R."/>
        </authorList>
    </citation>
    <scope>NUCLEOTIDE SEQUENCE</scope>
</reference>
<sequence>MILELFLAALYILFIYFKVFRGSYIWFDNNGEVKRRKKSKFWNILTTMYDYLLHTKPEDRLLKLRGFHKVSPRFFRVKFWKIDYVVIYDPELLKKVFNSQVACQRPFRNCFQLEKGLLSSEYHSWKKSRKLLNGGFNLNILKGLIPIFSYYTGTLIKEMEQHLDGKEFDLLLPLSKLTTNGISGTIMNVTDVEVTDLEKLIAEVAIFLDLTCKRMLYPFLEKDWIYRWTKSYKREQEAREYAMAYGDELIAASKKRNRKDKSLVDENGSVIVKRDEKVEFIIDQLLNHEEKFTDEEIRDHVMTLLATSSETTTRFVATTLLQLAINQQYQQKVYEEIVDVFGDSIENIDYDKLNACRYLEMVLKEVLRLFTSVPIYQRETIDKLDIGIGKPLDKGAKIIIFAYILHRRKDLWGKNSGVFDPENFSSERTAERDPYCYLPFGAGPRNCIGNRFAMIAAKTEIIRLLHAYKFSTKIKDTDIKQGLSLTSRLSVDYLMSIEKR</sequence>
<evidence type="ECO:0000256" key="3">
    <source>
        <dbReference type="ARBA" id="ARBA00022617"/>
    </source>
</evidence>
<comment type="cofactor">
    <cofactor evidence="1 8">
        <name>heme</name>
        <dbReference type="ChEBI" id="CHEBI:30413"/>
    </cofactor>
</comment>
<evidence type="ECO:0000256" key="1">
    <source>
        <dbReference type="ARBA" id="ARBA00001971"/>
    </source>
</evidence>
<keyword evidence="4 8" id="KW-0479">Metal-binding</keyword>
<dbReference type="Gene3D" id="1.10.630.10">
    <property type="entry name" value="Cytochrome P450"/>
    <property type="match status" value="1"/>
</dbReference>
<dbReference type="EMBL" id="OU895877">
    <property type="protein sequence ID" value="CAG9797348.1"/>
    <property type="molecule type" value="Genomic_DNA"/>
</dbReference>
<keyword evidence="12" id="KW-1185">Reference proteome</keyword>
<evidence type="ECO:0000256" key="4">
    <source>
        <dbReference type="ARBA" id="ARBA00022723"/>
    </source>
</evidence>
<feature type="binding site" description="axial binding residue" evidence="8">
    <location>
        <position position="447"/>
    </location>
    <ligand>
        <name>heme</name>
        <dbReference type="ChEBI" id="CHEBI:30413"/>
    </ligand>
    <ligandPart>
        <name>Fe</name>
        <dbReference type="ChEBI" id="CHEBI:18248"/>
    </ligandPart>
</feature>
<keyword evidence="10" id="KW-1133">Transmembrane helix</keyword>
<dbReference type="GO" id="GO:0005506">
    <property type="term" value="F:iron ion binding"/>
    <property type="evidence" value="ECO:0007669"/>
    <property type="project" value="InterPro"/>
</dbReference>
<reference evidence="11" key="2">
    <citation type="submission" date="2022-10" db="EMBL/GenBank/DDBJ databases">
        <authorList>
            <consortium name="ENA_rothamsted_submissions"/>
            <consortium name="culmorum"/>
            <person name="King R."/>
        </authorList>
    </citation>
    <scope>NUCLEOTIDE SEQUENCE</scope>
</reference>
<evidence type="ECO:0000256" key="6">
    <source>
        <dbReference type="ARBA" id="ARBA00023004"/>
    </source>
</evidence>
<evidence type="ECO:0000256" key="8">
    <source>
        <dbReference type="PIRSR" id="PIRSR602401-1"/>
    </source>
</evidence>
<evidence type="ECO:0000256" key="2">
    <source>
        <dbReference type="ARBA" id="ARBA00010617"/>
    </source>
</evidence>
<dbReference type="InterPro" id="IPR036396">
    <property type="entry name" value="Cyt_P450_sf"/>
</dbReference>
<evidence type="ECO:0000256" key="5">
    <source>
        <dbReference type="ARBA" id="ARBA00023002"/>
    </source>
</evidence>
<dbReference type="PRINTS" id="PR00463">
    <property type="entry name" value="EP450I"/>
</dbReference>
<dbReference type="PANTHER" id="PTHR24291">
    <property type="entry name" value="CYTOCHROME P450 FAMILY 4"/>
    <property type="match status" value="1"/>
</dbReference>
<evidence type="ECO:0000256" key="7">
    <source>
        <dbReference type="ARBA" id="ARBA00023033"/>
    </source>
</evidence>
<dbReference type="GO" id="GO:0020037">
    <property type="term" value="F:heme binding"/>
    <property type="evidence" value="ECO:0007669"/>
    <property type="project" value="InterPro"/>
</dbReference>
<dbReference type="PROSITE" id="PS00086">
    <property type="entry name" value="CYTOCHROME_P450"/>
    <property type="match status" value="1"/>
</dbReference>
<dbReference type="InterPro" id="IPR002401">
    <property type="entry name" value="Cyt_P450_E_grp-I"/>
</dbReference>
<keyword evidence="6 8" id="KW-0408">Iron</keyword>
<dbReference type="PRINTS" id="PR00385">
    <property type="entry name" value="P450"/>
</dbReference>